<keyword evidence="3" id="KW-0862">Zinc</keyword>
<protein>
    <recommendedName>
        <fullName evidence="5">Zinc finger PHD-type domain-containing protein</fullName>
    </recommendedName>
</protein>
<dbReference type="STRING" id="231916.A0A409Y8K4"/>
<sequence>MPKAGSTGHQGGRRVGSLPRNLSLLDDPRRECINNEVSFFRGARDFNVYGGNFYNISGDNTVLPQGHAQSERRDEIIQGLPVVSHDDISLEREVLKGCDFRLYAGHNAGRVVAIKIYEGSRAKERCSRAAKFYAGKFHPNIPYMVGISSAMSPSPFLLFKGGYDGPAEYMLRESLKKGLRQTLIAGLQTIAGLSAGLDYLNDHGFPFGSVNLDDFVLLSNRDKVVLSIEPANPFKNRSNLSGDFLSDRTNEATSIFRILCEKAFDGACSAHYESEQFRCLFEESEESSEDSEEINPEASNPIYPEITGAKFPSSGLPSLNKEGAQCRWELLWRSHQQRAITLSEISSQFQYALISAISSSDLGLRRCKSRTPTRTSHQCPGYNRVVITLTPDASGNAVVLHTTPVPFEICHICNEVVRSNEAFNCICGERDNGSTPTVKCGRCSEWHHRHCVDAEGFSVVYFICATCQDPSSTSTSDVDAPMEY</sequence>
<dbReference type="InterPro" id="IPR011011">
    <property type="entry name" value="Znf_FYVE_PHD"/>
</dbReference>
<keyword evidence="1" id="KW-0479">Metal-binding</keyword>
<keyword evidence="2" id="KW-0863">Zinc-finger</keyword>
<evidence type="ECO:0000259" key="5">
    <source>
        <dbReference type="SMART" id="SM00249"/>
    </source>
</evidence>
<dbReference type="InterPro" id="IPR001965">
    <property type="entry name" value="Znf_PHD"/>
</dbReference>
<dbReference type="CDD" id="cd15489">
    <property type="entry name" value="PHD_SF"/>
    <property type="match status" value="1"/>
</dbReference>
<feature type="region of interest" description="Disordered" evidence="4">
    <location>
        <begin position="1"/>
        <end position="22"/>
    </location>
</feature>
<evidence type="ECO:0000256" key="4">
    <source>
        <dbReference type="SAM" id="MobiDB-lite"/>
    </source>
</evidence>
<evidence type="ECO:0000313" key="6">
    <source>
        <dbReference type="EMBL" id="PPQ99241.1"/>
    </source>
</evidence>
<evidence type="ECO:0000256" key="2">
    <source>
        <dbReference type="ARBA" id="ARBA00022771"/>
    </source>
</evidence>
<evidence type="ECO:0000256" key="3">
    <source>
        <dbReference type="ARBA" id="ARBA00022833"/>
    </source>
</evidence>
<evidence type="ECO:0000256" key="1">
    <source>
        <dbReference type="ARBA" id="ARBA00022723"/>
    </source>
</evidence>
<dbReference type="OrthoDB" id="3026831at2759"/>
<dbReference type="Proteomes" id="UP000284706">
    <property type="component" value="Unassembled WGS sequence"/>
</dbReference>
<dbReference type="AlphaFoldDB" id="A0A409Y8K4"/>
<comment type="caution">
    <text evidence="6">The sequence shown here is derived from an EMBL/GenBank/DDBJ whole genome shotgun (WGS) entry which is preliminary data.</text>
</comment>
<dbReference type="SMART" id="SM00249">
    <property type="entry name" value="PHD"/>
    <property type="match status" value="1"/>
</dbReference>
<reference evidence="6 7" key="1">
    <citation type="journal article" date="2018" name="Evol. Lett.">
        <title>Horizontal gene cluster transfer increased hallucinogenic mushroom diversity.</title>
        <authorList>
            <person name="Reynolds H.T."/>
            <person name="Vijayakumar V."/>
            <person name="Gluck-Thaler E."/>
            <person name="Korotkin H.B."/>
            <person name="Matheny P.B."/>
            <person name="Slot J.C."/>
        </authorList>
    </citation>
    <scope>NUCLEOTIDE SEQUENCE [LARGE SCALE GENOMIC DNA]</scope>
    <source>
        <strain evidence="6 7">SRW20</strain>
    </source>
</reference>
<evidence type="ECO:0000313" key="7">
    <source>
        <dbReference type="Proteomes" id="UP000284706"/>
    </source>
</evidence>
<accession>A0A409Y8K4</accession>
<dbReference type="SUPFAM" id="SSF57903">
    <property type="entry name" value="FYVE/PHD zinc finger"/>
    <property type="match status" value="1"/>
</dbReference>
<dbReference type="InParanoid" id="A0A409Y8K4"/>
<name>A0A409Y8K4_9AGAR</name>
<dbReference type="EMBL" id="NHYE01001075">
    <property type="protein sequence ID" value="PPQ99241.1"/>
    <property type="molecule type" value="Genomic_DNA"/>
</dbReference>
<dbReference type="GO" id="GO:0008270">
    <property type="term" value="F:zinc ion binding"/>
    <property type="evidence" value="ECO:0007669"/>
    <property type="project" value="UniProtKB-KW"/>
</dbReference>
<dbReference type="Gene3D" id="3.30.40.10">
    <property type="entry name" value="Zinc/RING finger domain, C3HC4 (zinc finger)"/>
    <property type="match status" value="1"/>
</dbReference>
<keyword evidence="7" id="KW-1185">Reference proteome</keyword>
<organism evidence="6 7">
    <name type="scientific">Gymnopilus dilepis</name>
    <dbReference type="NCBI Taxonomy" id="231916"/>
    <lineage>
        <taxon>Eukaryota</taxon>
        <taxon>Fungi</taxon>
        <taxon>Dikarya</taxon>
        <taxon>Basidiomycota</taxon>
        <taxon>Agaricomycotina</taxon>
        <taxon>Agaricomycetes</taxon>
        <taxon>Agaricomycetidae</taxon>
        <taxon>Agaricales</taxon>
        <taxon>Agaricineae</taxon>
        <taxon>Hymenogastraceae</taxon>
        <taxon>Gymnopilus</taxon>
    </lineage>
</organism>
<feature type="domain" description="Zinc finger PHD-type" evidence="5">
    <location>
        <begin position="424"/>
        <end position="468"/>
    </location>
</feature>
<proteinExistence type="predicted"/>
<dbReference type="InterPro" id="IPR013083">
    <property type="entry name" value="Znf_RING/FYVE/PHD"/>
</dbReference>
<gene>
    <name evidence="6" type="ORF">CVT26_014097</name>
</gene>